<dbReference type="InterPro" id="IPR013154">
    <property type="entry name" value="ADH-like_N"/>
</dbReference>
<dbReference type="Gene3D" id="3.90.180.10">
    <property type="entry name" value="Medium-chain alcohol dehydrogenases, catalytic domain"/>
    <property type="match status" value="1"/>
</dbReference>
<dbReference type="InterPro" id="IPR047122">
    <property type="entry name" value="Trans-enoyl_RdTase-like"/>
</dbReference>
<accession>M7SUK0</accession>
<dbReference type="PANTHER" id="PTHR45348">
    <property type="entry name" value="HYPOTHETICAL OXIDOREDUCTASE (EUROFUNG)"/>
    <property type="match status" value="1"/>
</dbReference>
<dbReference type="PANTHER" id="PTHR45348:SF2">
    <property type="entry name" value="ZINC-TYPE ALCOHOL DEHYDROGENASE-LIKE PROTEIN C2E1P3.01"/>
    <property type="match status" value="1"/>
</dbReference>
<dbReference type="GO" id="GO:0016651">
    <property type="term" value="F:oxidoreductase activity, acting on NAD(P)H"/>
    <property type="evidence" value="ECO:0007669"/>
    <property type="project" value="InterPro"/>
</dbReference>
<dbReference type="EMBL" id="KB705907">
    <property type="protein sequence ID" value="EMR70229.1"/>
    <property type="molecule type" value="Genomic_DNA"/>
</dbReference>
<organism evidence="4 5">
    <name type="scientific">Eutypa lata (strain UCR-EL1)</name>
    <name type="common">Grapevine dieback disease fungus</name>
    <name type="synonym">Eutypa armeniacae</name>
    <dbReference type="NCBI Taxonomy" id="1287681"/>
    <lineage>
        <taxon>Eukaryota</taxon>
        <taxon>Fungi</taxon>
        <taxon>Dikarya</taxon>
        <taxon>Ascomycota</taxon>
        <taxon>Pezizomycotina</taxon>
        <taxon>Sordariomycetes</taxon>
        <taxon>Xylariomycetidae</taxon>
        <taxon>Xylariales</taxon>
        <taxon>Diatrypaceae</taxon>
        <taxon>Eutypa</taxon>
    </lineage>
</organism>
<keyword evidence="2" id="KW-0560">Oxidoreductase</keyword>
<evidence type="ECO:0000256" key="2">
    <source>
        <dbReference type="ARBA" id="ARBA00023002"/>
    </source>
</evidence>
<dbReference type="eggNOG" id="KOG1198">
    <property type="taxonomic scope" value="Eukaryota"/>
</dbReference>
<comment type="similarity">
    <text evidence="1">Belongs to the zinc-containing alcohol dehydrogenase family.</text>
</comment>
<dbReference type="Pfam" id="PF08240">
    <property type="entry name" value="ADH_N"/>
    <property type="match status" value="1"/>
</dbReference>
<dbReference type="SUPFAM" id="SSF51735">
    <property type="entry name" value="NAD(P)-binding Rossmann-fold domains"/>
    <property type="match status" value="1"/>
</dbReference>
<dbReference type="InterPro" id="IPR036291">
    <property type="entry name" value="NAD(P)-bd_dom_sf"/>
</dbReference>
<sequence>MSYQKALVIQAEKLAAVISDAPIPEIRPGYAKVKTVAVALNPTDWKHIDEYGSPGCLVGCDYAGVVEEIGPGVIKSLKVGDKIAGVAHGSNNNNKEDGAFAEHIMVKPDIALRVPNTLSMEEASTLGVGITTVGQGLYQSLGLPWPTAPAEKPFPVLIYGGSTATGTLAIQFAKLSGLEVITTCSPRNFDLVKSLGADQVFDYNSPTVGDDIRKATNSELAYAFDCISEGSSVDIAAQAIGPKGGKYSSLLFNTDTFPRKDVTTAMTLGYVATGESFSKFGIEWPGKSENFEFAAKFWSLAEELFTQGKLKVHPVSLRSGGLEGILGGLDEMRKNQVSGKKLVYKI</sequence>
<dbReference type="KEGG" id="ela:UCREL1_2736"/>
<dbReference type="AlphaFoldDB" id="M7SUK0"/>
<dbReference type="HOGENOM" id="CLU_026673_16_1_1"/>
<reference evidence="5" key="1">
    <citation type="journal article" date="2013" name="Genome Announc.">
        <title>Draft genome sequence of the grapevine dieback fungus Eutypa lata UCR-EL1.</title>
        <authorList>
            <person name="Blanco-Ulate B."/>
            <person name="Rolshausen P.E."/>
            <person name="Cantu D."/>
        </authorList>
    </citation>
    <scope>NUCLEOTIDE SEQUENCE [LARGE SCALE GENOMIC DNA]</scope>
    <source>
        <strain evidence="5">UCR-EL1</strain>
    </source>
</reference>
<dbReference type="InterPro" id="IPR013149">
    <property type="entry name" value="ADH-like_C"/>
</dbReference>
<dbReference type="InterPro" id="IPR011032">
    <property type="entry name" value="GroES-like_sf"/>
</dbReference>
<dbReference type="Proteomes" id="UP000012174">
    <property type="component" value="Unassembled WGS sequence"/>
</dbReference>
<protein>
    <submittedName>
        <fullName evidence="4">Putative zinc-binding oxidoreductase protein</fullName>
    </submittedName>
</protein>
<dbReference type="OMA" id="FAEYCIP"/>
<feature type="domain" description="Enoyl reductase (ER)" evidence="3">
    <location>
        <begin position="10"/>
        <end position="343"/>
    </location>
</feature>
<evidence type="ECO:0000313" key="5">
    <source>
        <dbReference type="Proteomes" id="UP000012174"/>
    </source>
</evidence>
<dbReference type="Pfam" id="PF00107">
    <property type="entry name" value="ADH_zinc_N"/>
    <property type="match status" value="1"/>
</dbReference>
<dbReference type="InterPro" id="IPR020843">
    <property type="entry name" value="ER"/>
</dbReference>
<dbReference type="CDD" id="cd08249">
    <property type="entry name" value="enoyl_reductase_like"/>
    <property type="match status" value="1"/>
</dbReference>
<dbReference type="Gene3D" id="3.40.50.720">
    <property type="entry name" value="NAD(P)-binding Rossmann-like Domain"/>
    <property type="match status" value="1"/>
</dbReference>
<proteinExistence type="inferred from homology"/>
<dbReference type="SMART" id="SM00829">
    <property type="entry name" value="PKS_ER"/>
    <property type="match status" value="1"/>
</dbReference>
<dbReference type="OrthoDB" id="48317at2759"/>
<evidence type="ECO:0000313" key="4">
    <source>
        <dbReference type="EMBL" id="EMR70229.1"/>
    </source>
</evidence>
<keyword evidence="5" id="KW-1185">Reference proteome</keyword>
<name>M7SUK0_EUTLA</name>
<gene>
    <name evidence="4" type="ORF">UCREL1_2736</name>
</gene>
<evidence type="ECO:0000259" key="3">
    <source>
        <dbReference type="SMART" id="SM00829"/>
    </source>
</evidence>
<evidence type="ECO:0000256" key="1">
    <source>
        <dbReference type="ARBA" id="ARBA00008072"/>
    </source>
</evidence>
<dbReference type="SUPFAM" id="SSF50129">
    <property type="entry name" value="GroES-like"/>
    <property type="match status" value="1"/>
</dbReference>